<keyword evidence="3" id="KW-1185">Reference proteome</keyword>
<protein>
    <submittedName>
        <fullName evidence="2">Uncharacterized protein</fullName>
    </submittedName>
</protein>
<reference evidence="2" key="1">
    <citation type="submission" date="2023-03" db="EMBL/GenBank/DDBJ databases">
        <title>Massive genome expansion in bonnet fungi (Mycena s.s.) driven by repeated elements and novel gene families across ecological guilds.</title>
        <authorList>
            <consortium name="Lawrence Berkeley National Laboratory"/>
            <person name="Harder C.B."/>
            <person name="Miyauchi S."/>
            <person name="Viragh M."/>
            <person name="Kuo A."/>
            <person name="Thoen E."/>
            <person name="Andreopoulos B."/>
            <person name="Lu D."/>
            <person name="Skrede I."/>
            <person name="Drula E."/>
            <person name="Henrissat B."/>
            <person name="Morin E."/>
            <person name="Kohler A."/>
            <person name="Barry K."/>
            <person name="LaButti K."/>
            <person name="Morin E."/>
            <person name="Salamov A."/>
            <person name="Lipzen A."/>
            <person name="Mereny Z."/>
            <person name="Hegedus B."/>
            <person name="Baldrian P."/>
            <person name="Stursova M."/>
            <person name="Weitz H."/>
            <person name="Taylor A."/>
            <person name="Grigoriev I.V."/>
            <person name="Nagy L.G."/>
            <person name="Martin F."/>
            <person name="Kauserud H."/>
        </authorList>
    </citation>
    <scope>NUCLEOTIDE SEQUENCE</scope>
    <source>
        <strain evidence="2">CBHHK002</strain>
    </source>
</reference>
<feature type="compositionally biased region" description="Polar residues" evidence="1">
    <location>
        <begin position="21"/>
        <end position="34"/>
    </location>
</feature>
<feature type="region of interest" description="Disordered" evidence="1">
    <location>
        <begin position="1"/>
        <end position="55"/>
    </location>
</feature>
<name>A0AAD7EHY1_9AGAR</name>
<sequence>MSSHDSTPDDDNMRTMREAMAQSSPPKRTHSAMTGNEDLGSEHTASGTASERKRLRGDQVTALEVFLNEPPSLCEAKMVADLWALGNQVEKIFTSKPAFEVSEDCETNIRQYAPAVLLSSKINVDKGDGIAQILTDIIKRHRFDLPPGVEHVPADWAKTCSKVKKEIAWSLKVNKSDELRAPLAQHKNIYQLAQAIVKGTQCSVNVVLCARIAVMACLHRCCRLDLSFFQRAVYLEHPGGKFWDEMDKRLAWIRRMGGNDAKKITRGFRQALEADQAKHGVKGGYELDETVVDEFQQKIDDLIDIRVVDAATSSSAQGAVVV</sequence>
<evidence type="ECO:0000256" key="1">
    <source>
        <dbReference type="SAM" id="MobiDB-lite"/>
    </source>
</evidence>
<organism evidence="2 3">
    <name type="scientific">Mycena albidolilacea</name>
    <dbReference type="NCBI Taxonomy" id="1033008"/>
    <lineage>
        <taxon>Eukaryota</taxon>
        <taxon>Fungi</taxon>
        <taxon>Dikarya</taxon>
        <taxon>Basidiomycota</taxon>
        <taxon>Agaricomycotina</taxon>
        <taxon>Agaricomycetes</taxon>
        <taxon>Agaricomycetidae</taxon>
        <taxon>Agaricales</taxon>
        <taxon>Marasmiineae</taxon>
        <taxon>Mycenaceae</taxon>
        <taxon>Mycena</taxon>
    </lineage>
</organism>
<dbReference type="EMBL" id="JARIHO010000047">
    <property type="protein sequence ID" value="KAJ7323180.1"/>
    <property type="molecule type" value="Genomic_DNA"/>
</dbReference>
<gene>
    <name evidence="2" type="ORF">DFH08DRAFT_1029440</name>
</gene>
<dbReference type="AlphaFoldDB" id="A0AAD7EHY1"/>
<evidence type="ECO:0000313" key="2">
    <source>
        <dbReference type="EMBL" id="KAJ7323180.1"/>
    </source>
</evidence>
<evidence type="ECO:0000313" key="3">
    <source>
        <dbReference type="Proteomes" id="UP001218218"/>
    </source>
</evidence>
<dbReference type="Proteomes" id="UP001218218">
    <property type="component" value="Unassembled WGS sequence"/>
</dbReference>
<accession>A0AAD7EHY1</accession>
<comment type="caution">
    <text evidence="2">The sequence shown here is derived from an EMBL/GenBank/DDBJ whole genome shotgun (WGS) entry which is preliminary data.</text>
</comment>
<proteinExistence type="predicted"/>